<feature type="domain" description="PIR2-like helical" evidence="4">
    <location>
        <begin position="121"/>
        <end position="219"/>
    </location>
</feature>
<dbReference type="InterPro" id="IPR046527">
    <property type="entry name" value="PIR2-like_helical"/>
</dbReference>
<feature type="region of interest" description="Disordered" evidence="1">
    <location>
        <begin position="1"/>
        <end position="51"/>
    </location>
</feature>
<feature type="region of interest" description="Disordered" evidence="1">
    <location>
        <begin position="64"/>
        <end position="85"/>
    </location>
</feature>
<proteinExistence type="predicted"/>
<dbReference type="EnsemblPlants" id="HORVU.MOREX.r3.6HG0629760.1">
    <property type="protein sequence ID" value="HORVU.MOREX.r3.6HG0629760.1"/>
    <property type="gene ID" value="HORVU.MOREX.r3.6HG0629760"/>
</dbReference>
<feature type="compositionally biased region" description="Low complexity" evidence="1">
    <location>
        <begin position="1"/>
        <end position="24"/>
    </location>
</feature>
<dbReference type="Gramene" id="HORVU.MOREX.r2.6HG0522800.1">
    <property type="protein sequence ID" value="HORVU.MOREX.r2.6HG0522800.1"/>
    <property type="gene ID" value="HORVU.MOREX.r2.6HG0522800"/>
</dbReference>
<evidence type="ECO:0000256" key="2">
    <source>
        <dbReference type="SAM" id="Phobius"/>
    </source>
</evidence>
<sequence>MVATRSSSSSSSRRIWRRSTSSRIGGNKSDTSSRIGGNKSRIGGNKSDTSSRISDAISRISSMRITGRSRSRSRSRSVNIEPQIYGPTNFEDDELVLSSDEISKLQSELRAKITSCYAQVKLRGLVDAGFCFGLLSPVSNIVAGVLIAESVQVDPGHKEEEEESIPPLRKPDRMADMNRRSFHGLVVFLTALFPHLTNSMAIWYLNESQLDPLVAAHLIIKRRRMRFGFASDTTMAAMEKALRCAAAAAQHPNPEQFALGWKLLSNFLNKVDIVLSDPYATSDPFASIAVIQILLDKPRPSVFSLEKSWDLASTRFGKQSPDLYSVLGGNKGKHNSVLNVFPERAAVWRMLLTTIHGYYLKALARLPKDKLRSCYHHSLLQAGHCYGPLDPVNNIIVNTIWYSRAYPLRKNVELDAISTRGLLRIAVRSLYGLVSFLCTRYATHLTPDEAIQRLQDVGADLRFADPNFLDDDRNEDAIVSATIEKAYAAAAAAALHPEPHDQIMLFRPCNSMLRMASERLKDDAMLSPENADHLSESLMYSCMLSEHQQQPEAKINVLDWWAYARVKQRINKFWDQHARLVIMVTSAMDLYNQQPGVPKYKLHVICGVNEHVDGPVRRGPGKGWYRCSHINFLATHSAGTPPMLFFAECPNDGTKVRLCCPVSVTPPGTEETRCMYCEYHGSRIAHPTRESFRGRDIEFEKMLCGEGVYSQSFNNNGIIAHSRVASGCVGPVIDDYIYGDYRLNDTPIKAEDFVRMSDANVTFD</sequence>
<evidence type="ECO:0000259" key="3">
    <source>
        <dbReference type="Pfam" id="PF12274"/>
    </source>
</evidence>
<keyword evidence="2" id="KW-0812">Transmembrane</keyword>
<feature type="domain" description="PIR2-like helical" evidence="4">
    <location>
        <begin position="354"/>
        <end position="464"/>
    </location>
</feature>
<evidence type="ECO:0000259" key="4">
    <source>
        <dbReference type="Pfam" id="PF20235"/>
    </source>
</evidence>
<accession>A0A8I6YP30</accession>
<gene>
    <name evidence="5" type="primary">LOC123401678</name>
</gene>
<reference evidence="5" key="2">
    <citation type="submission" date="2020-10" db="EMBL/GenBank/DDBJ databases">
        <authorList>
            <person name="Scholz U."/>
            <person name="Mascher M."/>
            <person name="Fiebig A."/>
        </authorList>
    </citation>
    <scope>NUCLEOTIDE SEQUENCE [LARGE SCALE GENOMIC DNA]</scope>
    <source>
        <strain evidence="5">cv. Morex</strain>
    </source>
</reference>
<keyword evidence="2" id="KW-0472">Membrane</keyword>
<keyword evidence="2" id="KW-1133">Transmembrane helix</keyword>
<dbReference type="InterPro" id="IPR022059">
    <property type="entry name" value="DUF3615"/>
</dbReference>
<feature type="domain" description="DUF3615" evidence="3">
    <location>
        <begin position="585"/>
        <end position="687"/>
    </location>
</feature>
<protein>
    <submittedName>
        <fullName evidence="5">Uncharacterized protein</fullName>
    </submittedName>
</protein>
<dbReference type="PANTHER" id="PTHR33120">
    <property type="entry name" value="EXPRESSED PROTEIN-RELATED"/>
    <property type="match status" value="1"/>
</dbReference>
<evidence type="ECO:0000313" key="5">
    <source>
        <dbReference type="EnsemblPlants" id="HORVU.MOREX.r3.6HG0629760.1"/>
    </source>
</evidence>
<dbReference type="KEGG" id="hvg:123401678"/>
<dbReference type="AlphaFoldDB" id="A0A8I6YP30"/>
<dbReference type="RefSeq" id="XP_044951460.1">
    <property type="nucleotide sequence ID" value="XM_045095525.1"/>
</dbReference>
<dbReference type="Pfam" id="PF12274">
    <property type="entry name" value="DUF3615"/>
    <property type="match status" value="1"/>
</dbReference>
<evidence type="ECO:0000256" key="1">
    <source>
        <dbReference type="SAM" id="MobiDB-lite"/>
    </source>
</evidence>
<reference evidence="6" key="1">
    <citation type="journal article" date="2012" name="Nature">
        <title>A physical, genetic and functional sequence assembly of the barley genome.</title>
        <authorList>
            <consortium name="The International Barley Genome Sequencing Consortium"/>
            <person name="Mayer K.F."/>
            <person name="Waugh R."/>
            <person name="Brown J.W."/>
            <person name="Schulman A."/>
            <person name="Langridge P."/>
            <person name="Platzer M."/>
            <person name="Fincher G.B."/>
            <person name="Muehlbauer G.J."/>
            <person name="Sato K."/>
            <person name="Close T.J."/>
            <person name="Wise R.P."/>
            <person name="Stein N."/>
        </authorList>
    </citation>
    <scope>NUCLEOTIDE SEQUENCE [LARGE SCALE GENOMIC DNA]</scope>
    <source>
        <strain evidence="6">cv. Morex</strain>
    </source>
</reference>
<dbReference type="Gramene" id="HORVU.MOREX.r3.6HG0629760.1">
    <property type="protein sequence ID" value="HORVU.MOREX.r3.6HG0629760.1"/>
    <property type="gene ID" value="HORVU.MOREX.r3.6HG0629760"/>
</dbReference>
<keyword evidence="6" id="KW-1185">Reference proteome</keyword>
<dbReference type="PANTHER" id="PTHR33120:SF57">
    <property type="entry name" value="PIR2-LIKE HELICAL DOMAIN-CONTAINING PROTEIN"/>
    <property type="match status" value="1"/>
</dbReference>
<dbReference type="Proteomes" id="UP000011116">
    <property type="component" value="Chromosome 6H"/>
</dbReference>
<feature type="transmembrane region" description="Helical" evidence="2">
    <location>
        <begin position="182"/>
        <end position="205"/>
    </location>
</feature>
<evidence type="ECO:0000313" key="6">
    <source>
        <dbReference type="Proteomes" id="UP000011116"/>
    </source>
</evidence>
<dbReference type="OrthoDB" id="688473at2759"/>
<organism evidence="5 6">
    <name type="scientific">Hordeum vulgare subsp. vulgare</name>
    <name type="common">Domesticated barley</name>
    <dbReference type="NCBI Taxonomy" id="112509"/>
    <lineage>
        <taxon>Eukaryota</taxon>
        <taxon>Viridiplantae</taxon>
        <taxon>Streptophyta</taxon>
        <taxon>Embryophyta</taxon>
        <taxon>Tracheophyta</taxon>
        <taxon>Spermatophyta</taxon>
        <taxon>Magnoliopsida</taxon>
        <taxon>Liliopsida</taxon>
        <taxon>Poales</taxon>
        <taxon>Poaceae</taxon>
        <taxon>BOP clade</taxon>
        <taxon>Pooideae</taxon>
        <taxon>Triticodae</taxon>
        <taxon>Triticeae</taxon>
        <taxon>Hordeinae</taxon>
        <taxon>Hordeum</taxon>
    </lineage>
</organism>
<dbReference type="GeneID" id="123401678"/>
<dbReference type="Pfam" id="PF20235">
    <property type="entry name" value="PIR2-like_helical"/>
    <property type="match status" value="2"/>
</dbReference>
<name>A0A8I6YP30_HORVV</name>
<reference evidence="5" key="3">
    <citation type="submission" date="2022-01" db="UniProtKB">
        <authorList>
            <consortium name="EnsemblPlants"/>
        </authorList>
    </citation>
    <scope>IDENTIFICATION</scope>
    <source>
        <strain evidence="5">subsp. vulgare</strain>
    </source>
</reference>